<accession>A0A366Y0C5</accession>
<comment type="caution">
    <text evidence="1">The sequence shown here is derived from an EMBL/GenBank/DDBJ whole genome shotgun (WGS) entry which is preliminary data.</text>
</comment>
<name>A0A366Y0C5_9BACI</name>
<reference evidence="1 2" key="1">
    <citation type="submission" date="2018-07" db="EMBL/GenBank/DDBJ databases">
        <title>Lottiidibacillus patelloidae gen. nov., sp. nov., isolated from the intestinal tract of a marine limpet and the reclassification of B. taeanensis BH030017T, B. algicola KMM 3737T and B. hwajinpoensis SW-72T as genus Lottiidibacillus.</title>
        <authorList>
            <person name="Liu R."/>
            <person name="Huang Z."/>
        </authorList>
    </citation>
    <scope>NUCLEOTIDE SEQUENCE [LARGE SCALE GENOMIC DNA]</scope>
    <source>
        <strain evidence="1 2">BH030017</strain>
    </source>
</reference>
<sequence length="203" mass="23480">MIYERFQQLVQTDFPSLLSERGFIKKGDLFYNRSSKEIGWVVEITPSIKITEEEMEFMLETSVFLPAIYEIVMNQKAFDVPEKLETGDILYKSIADLKGNKKHMKYRLNELYVDLPKLIKTVEEDIDEFVLPHFQQLTSMEKLIEKLGTNNYVDRYLYKGILLGLQGDTAASKELLLSYKQGWDDDSIQARAAEEAAKALGFE</sequence>
<keyword evidence="2" id="KW-1185">Reference proteome</keyword>
<gene>
    <name evidence="1" type="ORF">DS031_10300</name>
</gene>
<evidence type="ECO:0008006" key="3">
    <source>
        <dbReference type="Google" id="ProtNLM"/>
    </source>
</evidence>
<protein>
    <recommendedName>
        <fullName evidence="3">DUF4304 domain-containing protein</fullName>
    </recommendedName>
</protein>
<dbReference type="AlphaFoldDB" id="A0A366Y0C5"/>
<dbReference type="EMBL" id="QOCW01000009">
    <property type="protein sequence ID" value="RBW69611.1"/>
    <property type="molecule type" value="Genomic_DNA"/>
</dbReference>
<evidence type="ECO:0000313" key="2">
    <source>
        <dbReference type="Proteomes" id="UP000253314"/>
    </source>
</evidence>
<dbReference type="Proteomes" id="UP000253314">
    <property type="component" value="Unassembled WGS sequence"/>
</dbReference>
<proteinExistence type="predicted"/>
<organism evidence="1 2">
    <name type="scientific">Bacillus taeanensis</name>
    <dbReference type="NCBI Taxonomy" id="273032"/>
    <lineage>
        <taxon>Bacteria</taxon>
        <taxon>Bacillati</taxon>
        <taxon>Bacillota</taxon>
        <taxon>Bacilli</taxon>
        <taxon>Bacillales</taxon>
        <taxon>Bacillaceae</taxon>
        <taxon>Bacillus</taxon>
    </lineage>
</organism>
<dbReference type="RefSeq" id="WP_113805997.1">
    <property type="nucleotide sequence ID" value="NZ_QOCW01000009.1"/>
</dbReference>
<evidence type="ECO:0000313" key="1">
    <source>
        <dbReference type="EMBL" id="RBW69611.1"/>
    </source>
</evidence>